<evidence type="ECO:0000256" key="6">
    <source>
        <dbReference type="NCBIfam" id="TIGR00152"/>
    </source>
</evidence>
<feature type="binding site" evidence="5">
    <location>
        <begin position="12"/>
        <end position="17"/>
    </location>
    <ligand>
        <name>ATP</name>
        <dbReference type="ChEBI" id="CHEBI:30616"/>
    </ligand>
</feature>
<evidence type="ECO:0000256" key="3">
    <source>
        <dbReference type="ARBA" id="ARBA00022840"/>
    </source>
</evidence>
<dbReference type="EC" id="2.7.1.24" evidence="5 6"/>
<accession>A0A378UF25</accession>
<sequence length="204" mass="22664">MTVWIGLTGGIGSGKSQAAAEFVRLGVPHIDADAVSRRLTADGGAALPEIRRCFGAALFDDSGRLDRAALRDTVFRRPEARRQLEGIMFPLILADIRRQQQAHPHAAYGIIDIPLLVEQPLFRQLVQRVLVIDVAEDTQIRRVQARSGLSESEIRRIIAAQAPRRRRLNHADDVLGNEGSAADLSEKITRLHRYYQARYAAQAV</sequence>
<dbReference type="PANTHER" id="PTHR10695:SF46">
    <property type="entry name" value="BIFUNCTIONAL COENZYME A SYNTHASE-RELATED"/>
    <property type="match status" value="1"/>
</dbReference>
<evidence type="ECO:0000256" key="2">
    <source>
        <dbReference type="ARBA" id="ARBA00022741"/>
    </source>
</evidence>
<name>A0A378UF25_BERDE</name>
<dbReference type="NCBIfam" id="TIGR00152">
    <property type="entry name" value="dephospho-CoA kinase"/>
    <property type="match status" value="1"/>
</dbReference>
<protein>
    <recommendedName>
        <fullName evidence="5 6">Dephospho-CoA kinase</fullName>
        <ecNumber evidence="5 6">2.7.1.24</ecNumber>
    </recommendedName>
    <alternativeName>
        <fullName evidence="5">Dephosphocoenzyme A kinase</fullName>
    </alternativeName>
</protein>
<evidence type="ECO:0000313" key="8">
    <source>
        <dbReference type="Proteomes" id="UP000254651"/>
    </source>
</evidence>
<proteinExistence type="inferred from homology"/>
<keyword evidence="3 5" id="KW-0067">ATP-binding</keyword>
<dbReference type="PROSITE" id="PS51219">
    <property type="entry name" value="DPCK"/>
    <property type="match status" value="1"/>
</dbReference>
<dbReference type="GO" id="GO:0004140">
    <property type="term" value="F:dephospho-CoA kinase activity"/>
    <property type="evidence" value="ECO:0007669"/>
    <property type="project" value="UniProtKB-UniRule"/>
</dbReference>
<dbReference type="CDD" id="cd02022">
    <property type="entry name" value="DPCK"/>
    <property type="match status" value="1"/>
</dbReference>
<evidence type="ECO:0000256" key="1">
    <source>
        <dbReference type="ARBA" id="ARBA00009018"/>
    </source>
</evidence>
<keyword evidence="5 7" id="KW-0808">Transferase</keyword>
<dbReference type="PANTHER" id="PTHR10695">
    <property type="entry name" value="DEPHOSPHO-COA KINASE-RELATED"/>
    <property type="match status" value="1"/>
</dbReference>
<comment type="function">
    <text evidence="5">Catalyzes the phosphorylation of the 3'-hydroxyl group of dephosphocoenzyme A to form coenzyme A.</text>
</comment>
<dbReference type="InterPro" id="IPR001977">
    <property type="entry name" value="Depp_CoAkinase"/>
</dbReference>
<dbReference type="GO" id="GO:0005737">
    <property type="term" value="C:cytoplasm"/>
    <property type="evidence" value="ECO:0007669"/>
    <property type="project" value="UniProtKB-SubCell"/>
</dbReference>
<keyword evidence="5" id="KW-0963">Cytoplasm</keyword>
<dbReference type="Proteomes" id="UP000254651">
    <property type="component" value="Unassembled WGS sequence"/>
</dbReference>
<keyword evidence="8" id="KW-1185">Reference proteome</keyword>
<dbReference type="GO" id="GO:0005524">
    <property type="term" value="F:ATP binding"/>
    <property type="evidence" value="ECO:0007669"/>
    <property type="project" value="UniProtKB-UniRule"/>
</dbReference>
<comment type="catalytic activity">
    <reaction evidence="5">
        <text>3'-dephospho-CoA + ATP = ADP + CoA + H(+)</text>
        <dbReference type="Rhea" id="RHEA:18245"/>
        <dbReference type="ChEBI" id="CHEBI:15378"/>
        <dbReference type="ChEBI" id="CHEBI:30616"/>
        <dbReference type="ChEBI" id="CHEBI:57287"/>
        <dbReference type="ChEBI" id="CHEBI:57328"/>
        <dbReference type="ChEBI" id="CHEBI:456216"/>
        <dbReference type="EC" id="2.7.1.24"/>
    </reaction>
</comment>
<dbReference type="HAMAP" id="MF_00376">
    <property type="entry name" value="Dephospho_CoA_kinase"/>
    <property type="match status" value="1"/>
</dbReference>
<reference evidence="7 8" key="1">
    <citation type="submission" date="2018-06" db="EMBL/GenBank/DDBJ databases">
        <authorList>
            <consortium name="Pathogen Informatics"/>
            <person name="Doyle S."/>
        </authorList>
    </citation>
    <scope>NUCLEOTIDE SEQUENCE [LARGE SCALE GENOMIC DNA]</scope>
    <source>
        <strain evidence="7 8">NCTC10295</strain>
    </source>
</reference>
<evidence type="ECO:0000256" key="5">
    <source>
        <dbReference type="HAMAP-Rule" id="MF_00376"/>
    </source>
</evidence>
<dbReference type="EMBL" id="UGQS01000001">
    <property type="protein sequence ID" value="STZ75353.1"/>
    <property type="molecule type" value="Genomic_DNA"/>
</dbReference>
<dbReference type="UniPathway" id="UPA00241">
    <property type="reaction ID" value="UER00356"/>
</dbReference>
<dbReference type="SUPFAM" id="SSF52540">
    <property type="entry name" value="P-loop containing nucleoside triphosphate hydrolases"/>
    <property type="match status" value="1"/>
</dbReference>
<dbReference type="GO" id="GO:0015937">
    <property type="term" value="P:coenzyme A biosynthetic process"/>
    <property type="evidence" value="ECO:0007669"/>
    <property type="project" value="UniProtKB-UniRule"/>
</dbReference>
<gene>
    <name evidence="5 7" type="primary">coaE</name>
    <name evidence="7" type="ORF">NCTC10295_00076</name>
</gene>
<organism evidence="7 8">
    <name type="scientific">Bergeriella denitrificans</name>
    <name type="common">Neisseria denitrificans</name>
    <dbReference type="NCBI Taxonomy" id="494"/>
    <lineage>
        <taxon>Bacteria</taxon>
        <taxon>Pseudomonadati</taxon>
        <taxon>Pseudomonadota</taxon>
        <taxon>Betaproteobacteria</taxon>
        <taxon>Neisseriales</taxon>
        <taxon>Neisseriaceae</taxon>
        <taxon>Bergeriella</taxon>
    </lineage>
</organism>
<keyword evidence="4 5" id="KW-0173">Coenzyme A biosynthesis</keyword>
<comment type="pathway">
    <text evidence="5">Cofactor biosynthesis; coenzyme A biosynthesis; CoA from (R)-pantothenate: step 5/5.</text>
</comment>
<evidence type="ECO:0000313" key="7">
    <source>
        <dbReference type="EMBL" id="STZ75353.1"/>
    </source>
</evidence>
<dbReference type="Pfam" id="PF01121">
    <property type="entry name" value="CoaE"/>
    <property type="match status" value="1"/>
</dbReference>
<dbReference type="InterPro" id="IPR027417">
    <property type="entry name" value="P-loop_NTPase"/>
</dbReference>
<evidence type="ECO:0000256" key="4">
    <source>
        <dbReference type="ARBA" id="ARBA00022993"/>
    </source>
</evidence>
<dbReference type="RefSeq" id="WP_066080051.1">
    <property type="nucleotide sequence ID" value="NZ_CP181246.1"/>
</dbReference>
<dbReference type="AlphaFoldDB" id="A0A378UF25"/>
<comment type="similarity">
    <text evidence="1 5">Belongs to the CoaE family.</text>
</comment>
<dbReference type="Gene3D" id="3.40.50.300">
    <property type="entry name" value="P-loop containing nucleotide triphosphate hydrolases"/>
    <property type="match status" value="1"/>
</dbReference>
<keyword evidence="2 5" id="KW-0547">Nucleotide-binding</keyword>
<comment type="subcellular location">
    <subcellularLocation>
        <location evidence="5">Cytoplasm</location>
    </subcellularLocation>
</comment>
<keyword evidence="5 7" id="KW-0418">Kinase</keyword>